<accession>A0A1G6DF12</accession>
<proteinExistence type="predicted"/>
<evidence type="ECO:0000259" key="1">
    <source>
        <dbReference type="Pfam" id="PF04015"/>
    </source>
</evidence>
<dbReference type="EMBL" id="FMXO01000011">
    <property type="protein sequence ID" value="SDB43710.1"/>
    <property type="molecule type" value="Genomic_DNA"/>
</dbReference>
<dbReference type="STRING" id="617002.SAMN05660653_02129"/>
<dbReference type="AlphaFoldDB" id="A0A1G6DF12"/>
<evidence type="ECO:0000313" key="2">
    <source>
        <dbReference type="EMBL" id="SDB43710.1"/>
    </source>
</evidence>
<dbReference type="Pfam" id="PF04015">
    <property type="entry name" value="DUF362"/>
    <property type="match status" value="1"/>
</dbReference>
<gene>
    <name evidence="2" type="ORF">SAMN05660653_02129</name>
</gene>
<organism evidence="2 3">
    <name type="scientific">Desulfonatronum thiosulfatophilum</name>
    <dbReference type="NCBI Taxonomy" id="617002"/>
    <lineage>
        <taxon>Bacteria</taxon>
        <taxon>Pseudomonadati</taxon>
        <taxon>Thermodesulfobacteriota</taxon>
        <taxon>Desulfovibrionia</taxon>
        <taxon>Desulfovibrionales</taxon>
        <taxon>Desulfonatronaceae</taxon>
        <taxon>Desulfonatronum</taxon>
    </lineage>
</organism>
<evidence type="ECO:0000313" key="3">
    <source>
        <dbReference type="Proteomes" id="UP000198771"/>
    </source>
</evidence>
<reference evidence="2 3" key="1">
    <citation type="submission" date="2016-10" db="EMBL/GenBank/DDBJ databases">
        <authorList>
            <person name="de Groot N.N."/>
        </authorList>
    </citation>
    <scope>NUCLEOTIDE SEQUENCE [LARGE SCALE GENOMIC DNA]</scope>
    <source>
        <strain evidence="2 3">ASO4-2</strain>
    </source>
</reference>
<sequence length="273" mass="29748">MTMITDNRAKPCLVEDFTGYAAALSNVLDAVGAPVVLKRRKRVIIKPNLVNTSPFPVTTHPDMVRALVEYIRRHSKARIVLAEGCGDACRETAEIFACLGYTQLAAEYDLELLDLNRAPLMRMTNPECSFFPEIYLPRAVMSGLLISVAVLKRHSLSQVTLSMKNMLGLAPPSHYQCGGSWKKSALHADMQRAIFELNCYRAPDLAVIDASVGLADYHLGGPVCSPPVNKIVAGFDPVAVDATGAALLNMDWRIIGHIQMAHGRLGHAEVPGE</sequence>
<protein>
    <submittedName>
        <fullName evidence="2">Uncharacterized conserved protein, DUF362 family</fullName>
    </submittedName>
</protein>
<dbReference type="InterPro" id="IPR007160">
    <property type="entry name" value="DUF362"/>
</dbReference>
<dbReference type="Proteomes" id="UP000198771">
    <property type="component" value="Unassembled WGS sequence"/>
</dbReference>
<keyword evidence="3" id="KW-1185">Reference proteome</keyword>
<dbReference type="OrthoDB" id="9785671at2"/>
<name>A0A1G6DF12_9BACT</name>
<feature type="domain" description="DUF362" evidence="1">
    <location>
        <begin position="43"/>
        <end position="245"/>
    </location>
</feature>